<keyword evidence="6" id="KW-0460">Magnesium</keyword>
<dbReference type="Gene3D" id="2.40.340.10">
    <property type="entry name" value="MoeA, C-terminal, domain IV"/>
    <property type="match status" value="1"/>
</dbReference>
<organism evidence="8 9">
    <name type="scientific">Gimibacter soli</name>
    <dbReference type="NCBI Taxonomy" id="3024400"/>
    <lineage>
        <taxon>Bacteria</taxon>
        <taxon>Pseudomonadati</taxon>
        <taxon>Pseudomonadota</taxon>
        <taxon>Alphaproteobacteria</taxon>
        <taxon>Kordiimonadales</taxon>
        <taxon>Temperatibacteraceae</taxon>
        <taxon>Gimibacter</taxon>
    </lineage>
</organism>
<comment type="similarity">
    <text evidence="3 6">Belongs to the MoeA family.</text>
</comment>
<dbReference type="GO" id="GO:0046872">
    <property type="term" value="F:metal ion binding"/>
    <property type="evidence" value="ECO:0007669"/>
    <property type="project" value="UniProtKB-UniRule"/>
</dbReference>
<dbReference type="RefSeq" id="WP_289503466.1">
    <property type="nucleotide sequence ID" value="NZ_CP116805.1"/>
</dbReference>
<dbReference type="EMBL" id="CP116805">
    <property type="protein sequence ID" value="WCL53830.1"/>
    <property type="molecule type" value="Genomic_DNA"/>
</dbReference>
<evidence type="ECO:0000256" key="5">
    <source>
        <dbReference type="ARBA" id="ARBA00047317"/>
    </source>
</evidence>
<dbReference type="Gene3D" id="2.170.190.11">
    <property type="entry name" value="Molybdopterin biosynthesis moea protein, domain 3"/>
    <property type="match status" value="1"/>
</dbReference>
<dbReference type="SUPFAM" id="SSF63867">
    <property type="entry name" value="MoeA C-terminal domain-like"/>
    <property type="match status" value="1"/>
</dbReference>
<evidence type="ECO:0000259" key="7">
    <source>
        <dbReference type="SMART" id="SM00852"/>
    </source>
</evidence>
<comment type="catalytic activity">
    <reaction evidence="5">
        <text>adenylyl-molybdopterin + molybdate = Mo-molybdopterin + AMP + H(+)</text>
        <dbReference type="Rhea" id="RHEA:35047"/>
        <dbReference type="ChEBI" id="CHEBI:15378"/>
        <dbReference type="ChEBI" id="CHEBI:36264"/>
        <dbReference type="ChEBI" id="CHEBI:62727"/>
        <dbReference type="ChEBI" id="CHEBI:71302"/>
        <dbReference type="ChEBI" id="CHEBI:456215"/>
        <dbReference type="EC" id="2.10.1.1"/>
    </reaction>
</comment>
<comment type="pathway">
    <text evidence="2 6">Cofactor biosynthesis; molybdopterin biosynthesis.</text>
</comment>
<dbReference type="Gene3D" id="3.90.105.10">
    <property type="entry name" value="Molybdopterin biosynthesis moea protein, domain 2"/>
    <property type="match status" value="1"/>
</dbReference>
<gene>
    <name evidence="8" type="ORF">PH603_14930</name>
</gene>
<dbReference type="GO" id="GO:0005829">
    <property type="term" value="C:cytosol"/>
    <property type="evidence" value="ECO:0007669"/>
    <property type="project" value="TreeGrafter"/>
</dbReference>
<dbReference type="KEGG" id="gso:PH603_14930"/>
<dbReference type="InterPro" id="IPR036425">
    <property type="entry name" value="MoaB/Mog-like_dom_sf"/>
</dbReference>
<dbReference type="PANTHER" id="PTHR10192:SF5">
    <property type="entry name" value="GEPHYRIN"/>
    <property type="match status" value="1"/>
</dbReference>
<protein>
    <recommendedName>
        <fullName evidence="6">Molybdopterin molybdenumtransferase</fullName>
        <ecNumber evidence="6">2.10.1.1</ecNumber>
    </recommendedName>
</protein>
<dbReference type="SUPFAM" id="SSF63882">
    <property type="entry name" value="MoeA N-terminal region -like"/>
    <property type="match status" value="1"/>
</dbReference>
<dbReference type="Pfam" id="PF03453">
    <property type="entry name" value="MoeA_N"/>
    <property type="match status" value="1"/>
</dbReference>
<comment type="cofactor">
    <cofactor evidence="6">
        <name>Mg(2+)</name>
        <dbReference type="ChEBI" id="CHEBI:18420"/>
    </cofactor>
</comment>
<dbReference type="NCBIfam" id="NF045515">
    <property type="entry name" value="Glp_gephyrin"/>
    <property type="match status" value="1"/>
</dbReference>
<evidence type="ECO:0000256" key="4">
    <source>
        <dbReference type="ARBA" id="ARBA00023150"/>
    </source>
</evidence>
<accession>A0AAE9XRW5</accession>
<dbReference type="InterPro" id="IPR036135">
    <property type="entry name" value="MoeA_linker/N_sf"/>
</dbReference>
<evidence type="ECO:0000313" key="9">
    <source>
        <dbReference type="Proteomes" id="UP001217500"/>
    </source>
</evidence>
<keyword evidence="4 6" id="KW-0501">Molybdenum cofactor biosynthesis</keyword>
<dbReference type="AlphaFoldDB" id="A0AAE9XRW5"/>
<dbReference type="InterPro" id="IPR001453">
    <property type="entry name" value="MoaB/Mog_dom"/>
</dbReference>
<dbReference type="GO" id="GO:0006777">
    <property type="term" value="P:Mo-molybdopterin cofactor biosynthetic process"/>
    <property type="evidence" value="ECO:0007669"/>
    <property type="project" value="UniProtKB-UniRule"/>
</dbReference>
<keyword evidence="9" id="KW-1185">Reference proteome</keyword>
<evidence type="ECO:0000256" key="1">
    <source>
        <dbReference type="ARBA" id="ARBA00002901"/>
    </source>
</evidence>
<dbReference type="PANTHER" id="PTHR10192">
    <property type="entry name" value="MOLYBDOPTERIN BIOSYNTHESIS PROTEIN"/>
    <property type="match status" value="1"/>
</dbReference>
<dbReference type="GO" id="GO:0061599">
    <property type="term" value="F:molybdopterin molybdotransferase activity"/>
    <property type="evidence" value="ECO:0007669"/>
    <property type="project" value="UniProtKB-UniRule"/>
</dbReference>
<dbReference type="PROSITE" id="PS01079">
    <property type="entry name" value="MOCF_BIOSYNTHESIS_2"/>
    <property type="match status" value="1"/>
</dbReference>
<comment type="function">
    <text evidence="1 6">Catalyzes the insertion of molybdate into adenylated molybdopterin with the concomitant release of AMP.</text>
</comment>
<keyword evidence="6" id="KW-0500">Molybdenum</keyword>
<dbReference type="Gene3D" id="3.40.980.10">
    <property type="entry name" value="MoaB/Mog-like domain"/>
    <property type="match status" value="1"/>
</dbReference>
<dbReference type="CDD" id="cd00887">
    <property type="entry name" value="MoeA"/>
    <property type="match status" value="1"/>
</dbReference>
<dbReference type="SUPFAM" id="SSF53218">
    <property type="entry name" value="Molybdenum cofactor biosynthesis proteins"/>
    <property type="match status" value="1"/>
</dbReference>
<dbReference type="InterPro" id="IPR008284">
    <property type="entry name" value="MoCF_biosynth_CS"/>
</dbReference>
<evidence type="ECO:0000256" key="3">
    <source>
        <dbReference type="ARBA" id="ARBA00010763"/>
    </source>
</evidence>
<evidence type="ECO:0000313" key="8">
    <source>
        <dbReference type="EMBL" id="WCL53830.1"/>
    </source>
</evidence>
<dbReference type="InterPro" id="IPR005111">
    <property type="entry name" value="MoeA_C_domain_IV"/>
</dbReference>
<dbReference type="Proteomes" id="UP001217500">
    <property type="component" value="Chromosome"/>
</dbReference>
<evidence type="ECO:0000256" key="2">
    <source>
        <dbReference type="ARBA" id="ARBA00005046"/>
    </source>
</evidence>
<evidence type="ECO:0000256" key="6">
    <source>
        <dbReference type="RuleBase" id="RU365090"/>
    </source>
</evidence>
<name>A0AAE9XRW5_9PROT</name>
<dbReference type="InterPro" id="IPR005110">
    <property type="entry name" value="MoeA_linker/N"/>
</dbReference>
<feature type="domain" description="MoaB/Mog" evidence="7">
    <location>
        <begin position="179"/>
        <end position="320"/>
    </location>
</feature>
<sequence length="410" mass="42269">MTGVTKLSYMEALQIIRAAARSLPAITVPLGQATGLVLAADVVALNANPMFDNSAMDGFALRAADAAGTRLTITGTIAAGDTTTPAPVRAGEAAAIMTGARVPEGADTVVPVEDTERDGATLILKALIEAGRHIRKAGSDFKEGDLLMPIGSRLAASTIPALAAAGIGKVQVIRRPVLGWISTGRELVDDPDAPLAPGQIRNSSGPYGAAITAAFGCDLAAQRTVGDDGDSFRAALEAMLEAGIDMVVSTGAVSVGQFDFVRSVLEAMGAEILLHRVKVRPGKPVLFARLPDGRPFFGLPGNPASTAMGFRMFVVPYLRAAMGLPAEVPIVARLAAEAAAPEGLTVFLKARLRLGADGVLAATPLAGQESYKIAPMTRMNAWLVHPEGCATLAPGTLVSCYPATPDWLTG</sequence>
<dbReference type="Pfam" id="PF03454">
    <property type="entry name" value="MoeA_C"/>
    <property type="match status" value="1"/>
</dbReference>
<keyword evidence="6" id="KW-0808">Transferase</keyword>
<dbReference type="SMART" id="SM00852">
    <property type="entry name" value="MoCF_biosynth"/>
    <property type="match status" value="1"/>
</dbReference>
<reference evidence="8" key="1">
    <citation type="submission" date="2023-01" db="EMBL/GenBank/DDBJ databases">
        <title>The genome sequence of Kordiimonadaceae bacterium 6D33.</title>
        <authorList>
            <person name="Liu Y."/>
        </authorList>
    </citation>
    <scope>NUCLEOTIDE SEQUENCE</scope>
    <source>
        <strain evidence="8">6D33</strain>
    </source>
</reference>
<dbReference type="Pfam" id="PF00994">
    <property type="entry name" value="MoCF_biosynth"/>
    <property type="match status" value="1"/>
</dbReference>
<dbReference type="InterPro" id="IPR038987">
    <property type="entry name" value="MoeA-like"/>
</dbReference>
<dbReference type="InterPro" id="IPR036688">
    <property type="entry name" value="MoeA_C_domain_IV_sf"/>
</dbReference>
<keyword evidence="6" id="KW-0479">Metal-binding</keyword>
<proteinExistence type="inferred from homology"/>
<dbReference type="EC" id="2.10.1.1" evidence="6"/>